<feature type="binding site" evidence="15">
    <location>
        <position position="140"/>
    </location>
    <ligand>
        <name>substrate</name>
    </ligand>
</feature>
<comment type="cofactor">
    <cofactor evidence="15">
        <name>Zn(2+)</name>
        <dbReference type="ChEBI" id="CHEBI:29105"/>
    </cofactor>
    <text evidence="15">Binds 1 divalent metal cation per subunit.</text>
</comment>
<sequence>MFDIFRFFLYLTSYFAALTDARVSVTEINENTPGITIKTVTEPFGLTEGPHWDDGSQKLYFVDIANQKLFRLDPLSGSVTSTYIENGPVGVAVPVEDEPNKFVAGSGTDFVLVTWDSGLNLTKASSKVLSTVDKNRKNTRWNDGKVDSSGRFWGGTMGPEINGDVVPDQGTFYRIGKDFVPRVEISPVSISNGLAWNKEDDTFYYIDSPTRQIAAYDYNSLSGSISNKRIVFDFGKNNISTGVPDGMTIDTDGNLWIAVFNGSVVLNVNPKTGKLIRYIRLPAERVTSVAFGGPNLQTLYITTSSYGLSDAEKKKQPKAGCVFEVKGLGVNGLLANSFQL</sequence>
<reference evidence="18" key="1">
    <citation type="journal article" date="2020" name="G3 (Bethesda)">
        <title>High-Quality Assemblies for Three Invasive Social Wasps from the &lt;i&gt;Vespula&lt;/i&gt; Genus.</title>
        <authorList>
            <person name="Harrop T.W.R."/>
            <person name="Guhlin J."/>
            <person name="McLaughlin G.M."/>
            <person name="Permina E."/>
            <person name="Stockwell P."/>
            <person name="Gilligan J."/>
            <person name="Le Lec M.F."/>
            <person name="Gruber M.A.M."/>
            <person name="Quinn O."/>
            <person name="Lovegrove M."/>
            <person name="Duncan E.J."/>
            <person name="Remnant E.J."/>
            <person name="Van Eeckhoven J."/>
            <person name="Graham B."/>
            <person name="Knapp R.A."/>
            <person name="Langford K.W."/>
            <person name="Kronenberg Z."/>
            <person name="Press M.O."/>
            <person name="Eacker S.M."/>
            <person name="Wilson-Rankin E.E."/>
            <person name="Purcell J."/>
            <person name="Lester P.J."/>
            <person name="Dearden P.K."/>
        </authorList>
    </citation>
    <scope>NUCLEOTIDE SEQUENCE</scope>
    <source>
        <strain evidence="18">Linc-1</strain>
    </source>
</reference>
<dbReference type="InterPro" id="IPR011042">
    <property type="entry name" value="6-blade_b-propeller_TolB-like"/>
</dbReference>
<evidence type="ECO:0000259" key="17">
    <source>
        <dbReference type="Pfam" id="PF08450"/>
    </source>
</evidence>
<dbReference type="SUPFAM" id="SSF63829">
    <property type="entry name" value="Calcium-dependent phosphotriesterase"/>
    <property type="match status" value="1"/>
</dbReference>
<dbReference type="PRINTS" id="PR01790">
    <property type="entry name" value="SMP30FAMILY"/>
</dbReference>
<evidence type="ECO:0000256" key="14">
    <source>
        <dbReference type="PIRSR" id="PIRSR605511-1"/>
    </source>
</evidence>
<evidence type="ECO:0000256" key="6">
    <source>
        <dbReference type="ARBA" id="ARBA00008853"/>
    </source>
</evidence>
<keyword evidence="16" id="KW-0732">Signal</keyword>
<keyword evidence="10 15" id="KW-0479">Metal-binding</keyword>
<organism evidence="18 19">
    <name type="scientific">Vespula germanica</name>
    <name type="common">German yellow jacket</name>
    <name type="synonym">Paravespula germanica</name>
    <dbReference type="NCBI Taxonomy" id="30212"/>
    <lineage>
        <taxon>Eukaryota</taxon>
        <taxon>Metazoa</taxon>
        <taxon>Ecdysozoa</taxon>
        <taxon>Arthropoda</taxon>
        <taxon>Hexapoda</taxon>
        <taxon>Insecta</taxon>
        <taxon>Pterygota</taxon>
        <taxon>Neoptera</taxon>
        <taxon>Endopterygota</taxon>
        <taxon>Hymenoptera</taxon>
        <taxon>Apocrita</taxon>
        <taxon>Aculeata</taxon>
        <taxon>Vespoidea</taxon>
        <taxon>Vespidae</taxon>
        <taxon>Vespinae</taxon>
        <taxon>Vespula</taxon>
    </lineage>
</organism>
<dbReference type="FunFam" id="2.120.10.30:FF:000027">
    <property type="entry name" value="Regucalcin homologue"/>
    <property type="match status" value="1"/>
</dbReference>
<feature type="binding site" evidence="15">
    <location>
        <position position="142"/>
    </location>
    <ligand>
        <name>substrate</name>
    </ligand>
</feature>
<evidence type="ECO:0000313" key="18">
    <source>
        <dbReference type="EMBL" id="KAF7387462.1"/>
    </source>
</evidence>
<dbReference type="EC" id="3.1.1.17" evidence="7"/>
<feature type="binding site" evidence="15">
    <location>
        <position position="160"/>
    </location>
    <ligand>
        <name>substrate</name>
    </ligand>
</feature>
<evidence type="ECO:0000256" key="10">
    <source>
        <dbReference type="ARBA" id="ARBA00022723"/>
    </source>
</evidence>
<evidence type="ECO:0000256" key="15">
    <source>
        <dbReference type="PIRSR" id="PIRSR605511-2"/>
    </source>
</evidence>
<accession>A0A834JHW7</accession>
<dbReference type="PANTHER" id="PTHR10907:SF47">
    <property type="entry name" value="REGUCALCIN"/>
    <property type="match status" value="1"/>
</dbReference>
<evidence type="ECO:0000256" key="1">
    <source>
        <dbReference type="ARBA" id="ARBA00001589"/>
    </source>
</evidence>
<keyword evidence="15" id="KW-0862">Zinc</keyword>
<evidence type="ECO:0000256" key="2">
    <source>
        <dbReference type="ARBA" id="ARBA00001913"/>
    </source>
</evidence>
<feature type="binding site" evidence="15">
    <location>
        <position position="192"/>
    </location>
    <ligand>
        <name>a divalent metal cation</name>
        <dbReference type="ChEBI" id="CHEBI:60240"/>
    </ligand>
</feature>
<evidence type="ECO:0000256" key="7">
    <source>
        <dbReference type="ARBA" id="ARBA00013227"/>
    </source>
</evidence>
<comment type="caution">
    <text evidence="18">The sequence shown here is derived from an EMBL/GenBank/DDBJ whole genome shotgun (WGS) entry which is preliminary data.</text>
</comment>
<dbReference type="InterPro" id="IPR008367">
    <property type="entry name" value="Regucalcin"/>
</dbReference>
<keyword evidence="9" id="KW-0963">Cytoplasm</keyword>
<feature type="binding site" evidence="15">
    <location>
        <position position="48"/>
    </location>
    <ligand>
        <name>a divalent metal cation</name>
        <dbReference type="ChEBI" id="CHEBI:60240"/>
    </ligand>
</feature>
<evidence type="ECO:0000256" key="5">
    <source>
        <dbReference type="ARBA" id="ARBA00004496"/>
    </source>
</evidence>
<evidence type="ECO:0000256" key="12">
    <source>
        <dbReference type="ARBA" id="ARBA00022837"/>
    </source>
</evidence>
<dbReference type="GO" id="GO:0005509">
    <property type="term" value="F:calcium ion binding"/>
    <property type="evidence" value="ECO:0007669"/>
    <property type="project" value="InterPro"/>
</dbReference>
<evidence type="ECO:0000313" key="19">
    <source>
        <dbReference type="Proteomes" id="UP000617340"/>
    </source>
</evidence>
<dbReference type="EMBL" id="JACSDZ010000014">
    <property type="protein sequence ID" value="KAF7387462.1"/>
    <property type="molecule type" value="Genomic_DNA"/>
</dbReference>
<comment type="cofactor">
    <cofactor evidence="3">
        <name>Mn(2+)</name>
        <dbReference type="ChEBI" id="CHEBI:29035"/>
    </cofactor>
</comment>
<comment type="catalytic activity">
    <reaction evidence="1">
        <text>D-glucono-1,5-lactone + H2O = D-gluconate + H(+)</text>
        <dbReference type="Rhea" id="RHEA:10440"/>
        <dbReference type="ChEBI" id="CHEBI:15377"/>
        <dbReference type="ChEBI" id="CHEBI:15378"/>
        <dbReference type="ChEBI" id="CHEBI:16217"/>
        <dbReference type="ChEBI" id="CHEBI:18391"/>
        <dbReference type="EC" id="3.1.1.17"/>
    </reaction>
</comment>
<dbReference type="GO" id="GO:0005737">
    <property type="term" value="C:cytoplasm"/>
    <property type="evidence" value="ECO:0007669"/>
    <property type="project" value="UniProtKB-SubCell"/>
</dbReference>
<dbReference type="Proteomes" id="UP000617340">
    <property type="component" value="Unassembled WGS sequence"/>
</dbReference>
<keyword evidence="11" id="KW-0378">Hydrolase</keyword>
<feature type="signal peptide" evidence="16">
    <location>
        <begin position="1"/>
        <end position="21"/>
    </location>
</feature>
<dbReference type="InterPro" id="IPR005511">
    <property type="entry name" value="SMP-30"/>
</dbReference>
<protein>
    <recommendedName>
        <fullName evidence="8">Regucalcin</fullName>
        <ecNumber evidence="7">3.1.1.17</ecNumber>
    </recommendedName>
    <alternativeName>
        <fullName evidence="13">Gluconolactonase</fullName>
    </alternativeName>
</protein>
<comment type="cofactor">
    <cofactor evidence="4">
        <name>Mg(2+)</name>
        <dbReference type="ChEBI" id="CHEBI:18420"/>
    </cofactor>
</comment>
<dbReference type="PANTHER" id="PTHR10907">
    <property type="entry name" value="REGUCALCIN"/>
    <property type="match status" value="1"/>
</dbReference>
<comment type="cofactor">
    <cofactor evidence="2">
        <name>Ca(2+)</name>
        <dbReference type="ChEBI" id="CHEBI:29108"/>
    </cofactor>
</comment>
<dbReference type="PRINTS" id="PR01791">
    <property type="entry name" value="REGUCALCIN"/>
</dbReference>
<feature type="binding site" evidence="15">
    <location>
        <position position="245"/>
    </location>
    <ligand>
        <name>a divalent metal cation</name>
        <dbReference type="ChEBI" id="CHEBI:60240"/>
    </ligand>
</feature>
<name>A0A834JHW7_VESGE</name>
<dbReference type="GO" id="GO:0030234">
    <property type="term" value="F:enzyme regulator activity"/>
    <property type="evidence" value="ECO:0007669"/>
    <property type="project" value="InterPro"/>
</dbReference>
<dbReference type="InterPro" id="IPR013658">
    <property type="entry name" value="SGL"/>
</dbReference>
<evidence type="ECO:0000256" key="3">
    <source>
        <dbReference type="ARBA" id="ARBA00001936"/>
    </source>
</evidence>
<evidence type="ECO:0000256" key="8">
    <source>
        <dbReference type="ARBA" id="ARBA00016808"/>
    </source>
</evidence>
<evidence type="ECO:0000256" key="16">
    <source>
        <dbReference type="SAM" id="SignalP"/>
    </source>
</evidence>
<dbReference type="GO" id="GO:0004341">
    <property type="term" value="F:gluconolactonase activity"/>
    <property type="evidence" value="ECO:0007669"/>
    <property type="project" value="UniProtKB-EC"/>
</dbReference>
<dbReference type="Gene3D" id="2.120.10.30">
    <property type="entry name" value="TolB, C-terminal domain"/>
    <property type="match status" value="1"/>
</dbReference>
<evidence type="ECO:0000256" key="11">
    <source>
        <dbReference type="ARBA" id="ARBA00022801"/>
    </source>
</evidence>
<feature type="chain" id="PRO_5032276804" description="Regucalcin" evidence="16">
    <location>
        <begin position="22"/>
        <end position="340"/>
    </location>
</feature>
<keyword evidence="12" id="KW-0106">Calcium</keyword>
<comment type="subcellular location">
    <subcellularLocation>
        <location evidence="5">Cytoplasm</location>
    </subcellularLocation>
</comment>
<evidence type="ECO:0000256" key="4">
    <source>
        <dbReference type="ARBA" id="ARBA00001946"/>
    </source>
</evidence>
<proteinExistence type="inferred from homology"/>
<feature type="domain" description="SMP-30/Gluconolactonase/LRE-like region" evidence="17">
    <location>
        <begin position="46"/>
        <end position="304"/>
    </location>
</feature>
<comment type="similarity">
    <text evidence="6">Belongs to the SMP-30/CGR1 family.</text>
</comment>
<gene>
    <name evidence="18" type="ORF">HZH68_013139</name>
</gene>
<evidence type="ECO:0000256" key="13">
    <source>
        <dbReference type="ARBA" id="ARBA00032464"/>
    </source>
</evidence>
<keyword evidence="19" id="KW-1185">Reference proteome</keyword>
<feature type="active site" description="Proton donor/acceptor" evidence="14">
    <location>
        <position position="245"/>
    </location>
</feature>
<evidence type="ECO:0000256" key="9">
    <source>
        <dbReference type="ARBA" id="ARBA00022490"/>
    </source>
</evidence>
<dbReference type="GO" id="GO:0019853">
    <property type="term" value="P:L-ascorbic acid biosynthetic process"/>
    <property type="evidence" value="ECO:0007669"/>
    <property type="project" value="TreeGrafter"/>
</dbReference>
<dbReference type="Pfam" id="PF08450">
    <property type="entry name" value="SGL"/>
    <property type="match status" value="1"/>
</dbReference>
<dbReference type="AlphaFoldDB" id="A0A834JHW7"/>